<dbReference type="Proteomes" id="UP000887566">
    <property type="component" value="Unplaced"/>
</dbReference>
<proteinExistence type="predicted"/>
<sequence>MIEGQRAKEEKESRPADGRMVRRVFLSETTAAAANRPPHIDWSRIGLASVVTLDANEYGRAAVRVRPTVASSVTSDSARPTRARSQRSPDALNGIIVRAGPTNAVERLPLPPSLIRLSPLCSSLLCSSRCCPNFCLSAPSTAAEQTIAAPPRTDAPKRLAAI</sequence>
<feature type="compositionally biased region" description="Polar residues" evidence="1">
    <location>
        <begin position="69"/>
        <end position="78"/>
    </location>
</feature>
<organism evidence="2 3">
    <name type="scientific">Plectus sambesii</name>
    <dbReference type="NCBI Taxonomy" id="2011161"/>
    <lineage>
        <taxon>Eukaryota</taxon>
        <taxon>Metazoa</taxon>
        <taxon>Ecdysozoa</taxon>
        <taxon>Nematoda</taxon>
        <taxon>Chromadorea</taxon>
        <taxon>Plectida</taxon>
        <taxon>Plectina</taxon>
        <taxon>Plectoidea</taxon>
        <taxon>Plectidae</taxon>
        <taxon>Plectus</taxon>
    </lineage>
</organism>
<keyword evidence="2" id="KW-1185">Reference proteome</keyword>
<evidence type="ECO:0000313" key="3">
    <source>
        <dbReference type="WBParaSite" id="PSAMB.scaffold1206size34354.g11615.t1"/>
    </source>
</evidence>
<dbReference type="WBParaSite" id="PSAMB.scaffold1206size34354.g11615.t1">
    <property type="protein sequence ID" value="PSAMB.scaffold1206size34354.g11615.t1"/>
    <property type="gene ID" value="PSAMB.scaffold1206size34354.g11615"/>
</dbReference>
<protein>
    <submittedName>
        <fullName evidence="3">Uncharacterized protein</fullName>
    </submittedName>
</protein>
<dbReference type="AlphaFoldDB" id="A0A914UTN2"/>
<evidence type="ECO:0000256" key="1">
    <source>
        <dbReference type="SAM" id="MobiDB-lite"/>
    </source>
</evidence>
<evidence type="ECO:0000313" key="2">
    <source>
        <dbReference type="Proteomes" id="UP000887566"/>
    </source>
</evidence>
<reference evidence="3" key="1">
    <citation type="submission" date="2022-11" db="UniProtKB">
        <authorList>
            <consortium name="WormBaseParasite"/>
        </authorList>
    </citation>
    <scope>IDENTIFICATION</scope>
</reference>
<accession>A0A914UTN2</accession>
<feature type="region of interest" description="Disordered" evidence="1">
    <location>
        <begin position="69"/>
        <end position="88"/>
    </location>
</feature>
<name>A0A914UTN2_9BILA</name>